<evidence type="ECO:0000313" key="2">
    <source>
        <dbReference type="EMBL" id="CAB46559.1"/>
    </source>
</evidence>
<dbReference type="RefSeq" id="WP_032072669.1">
    <property type="nucleotide sequence ID" value="NC_025154.1"/>
</dbReference>
<protein>
    <recommendedName>
        <fullName evidence="3">DUF1778 domain-containing protein</fullName>
    </recommendedName>
</protein>
<proteinExistence type="predicted"/>
<keyword evidence="1" id="KW-1277">Toxin-antitoxin system</keyword>
<dbReference type="Pfam" id="PF08681">
    <property type="entry name" value="TacA1"/>
    <property type="match status" value="1"/>
</dbReference>
<evidence type="ECO:0008006" key="3">
    <source>
        <dbReference type="Google" id="ProtNLM"/>
    </source>
</evidence>
<geneLocation type="plasmid" evidence="2">
    <name>pSt0</name>
</geneLocation>
<dbReference type="InterPro" id="IPR014795">
    <property type="entry name" value="TacA_1-like"/>
</dbReference>
<organism evidence="2">
    <name type="scientific">Streptococcus thermophilus</name>
    <dbReference type="NCBI Taxonomy" id="1308"/>
    <lineage>
        <taxon>Bacteria</taxon>
        <taxon>Bacillati</taxon>
        <taxon>Bacillota</taxon>
        <taxon>Bacilli</taxon>
        <taxon>Lactobacillales</taxon>
        <taxon>Streptococcaceae</taxon>
        <taxon>Streptococcus</taxon>
    </lineage>
</organism>
<name>Q9X9M3_STRTR</name>
<sequence length="108" mass="12944">MTVQLNIRLEKEQKERLAELAKADNKSITAYILDKTLLENEPDESAQDHASERIADNSTRIDDELYKALIEQLDRKDEQIVNLQKIIYNKDTKLLEYSQKKFWWQFWK</sequence>
<reference evidence="2" key="1">
    <citation type="journal article" date="2003" name="Plasmid">
        <title>Sequence analysis and characterization of plasmids from Streptococcus thermophilus.</title>
        <authorList>
            <person name="Geis A."/>
            <person name="El Demerdash H.A.M."/>
            <person name="Heller K.J."/>
        </authorList>
    </citation>
    <scope>NUCLEOTIDE SEQUENCE [LARGE SCALE GENOMIC DNA]</scope>
    <source>
        <strain evidence="2">St0</strain>
        <plasmid evidence="2">pSt0</plasmid>
    </source>
</reference>
<dbReference type="AlphaFoldDB" id="Q9X9M3"/>
<dbReference type="EMBL" id="AJ242480">
    <property type="protein sequence ID" value="CAB46559.1"/>
    <property type="molecule type" value="Genomic_DNA"/>
</dbReference>
<evidence type="ECO:0000256" key="1">
    <source>
        <dbReference type="ARBA" id="ARBA00022649"/>
    </source>
</evidence>
<accession>Q9X9M3</accession>
<keyword evidence="2" id="KW-0614">Plasmid</keyword>